<dbReference type="EMBL" id="HBEP01010034">
    <property type="protein sequence ID" value="CAD8478372.1"/>
    <property type="molecule type" value="Transcribed_RNA"/>
</dbReference>
<feature type="region of interest" description="Disordered" evidence="1">
    <location>
        <begin position="266"/>
        <end position="340"/>
    </location>
</feature>
<dbReference type="AlphaFoldDB" id="A0A7S0EBC5"/>
<gene>
    <name evidence="3" type="ORF">PANT1444_LOCUS5646</name>
</gene>
<feature type="compositionally biased region" description="Basic and acidic residues" evidence="1">
    <location>
        <begin position="321"/>
        <end position="333"/>
    </location>
</feature>
<keyword evidence="2" id="KW-0472">Membrane</keyword>
<accession>A0A7S0EBC5</accession>
<reference evidence="3" key="1">
    <citation type="submission" date="2021-01" db="EMBL/GenBank/DDBJ databases">
        <authorList>
            <person name="Corre E."/>
            <person name="Pelletier E."/>
            <person name="Niang G."/>
            <person name="Scheremetjew M."/>
            <person name="Finn R."/>
            <person name="Kale V."/>
            <person name="Holt S."/>
            <person name="Cochrane G."/>
            <person name="Meng A."/>
            <person name="Brown T."/>
            <person name="Cohen L."/>
        </authorList>
    </citation>
    <scope>NUCLEOTIDE SEQUENCE</scope>
    <source>
        <strain evidence="3">CCMP1374</strain>
    </source>
</reference>
<evidence type="ECO:0000313" key="3">
    <source>
        <dbReference type="EMBL" id="CAD8478372.1"/>
    </source>
</evidence>
<feature type="region of interest" description="Disordered" evidence="1">
    <location>
        <begin position="192"/>
        <end position="213"/>
    </location>
</feature>
<name>A0A7S0EBC5_9EUKA</name>
<feature type="transmembrane region" description="Helical" evidence="2">
    <location>
        <begin position="30"/>
        <end position="56"/>
    </location>
</feature>
<keyword evidence="2" id="KW-0812">Transmembrane</keyword>
<feature type="compositionally biased region" description="Low complexity" evidence="1">
    <location>
        <begin position="297"/>
        <end position="320"/>
    </location>
</feature>
<feature type="transmembrane region" description="Helical" evidence="2">
    <location>
        <begin position="111"/>
        <end position="136"/>
    </location>
</feature>
<sequence>MCLFIFSNLGDCLKGCGKSLAACCRSLNPIALLLSLVTCPVSFFIVLLWGLGAAIFKLPSATYYQECLMWSHYCSVLKTGKKAYTGQSKKNCMEDCCDSCLAELYCCGMPVMLAIAVFYPFLLLLMLIATGVSYAFRGLCAGAIGKDLKCDGWWPRVRDVIMQCDLETSRVGYETDRRGLLCANGELCNDGDNGQQRLPGPHAPPPHAQQYGAPQPQVMMQGRPSAVPVAQPVFAPQQAYVPQPQHPPHAYAQPAQAYVPTAQPAIPISQGYPTAQPAYGGRAQPAQAPPPPPPPQQSTATTAGGFLGAMGKAALSAASAVEKEAQRQREAKARQSAGGR</sequence>
<evidence type="ECO:0000256" key="2">
    <source>
        <dbReference type="SAM" id="Phobius"/>
    </source>
</evidence>
<feature type="compositionally biased region" description="Pro residues" evidence="1">
    <location>
        <begin position="287"/>
        <end position="296"/>
    </location>
</feature>
<evidence type="ECO:0000256" key="1">
    <source>
        <dbReference type="SAM" id="MobiDB-lite"/>
    </source>
</evidence>
<organism evidence="3">
    <name type="scientific">Phaeocystis antarctica</name>
    <dbReference type="NCBI Taxonomy" id="33657"/>
    <lineage>
        <taxon>Eukaryota</taxon>
        <taxon>Haptista</taxon>
        <taxon>Haptophyta</taxon>
        <taxon>Prymnesiophyceae</taxon>
        <taxon>Phaeocystales</taxon>
        <taxon>Phaeocystaceae</taxon>
        <taxon>Phaeocystis</taxon>
    </lineage>
</organism>
<keyword evidence="2" id="KW-1133">Transmembrane helix</keyword>
<feature type="compositionally biased region" description="Low complexity" evidence="1">
    <location>
        <begin position="275"/>
        <end position="286"/>
    </location>
</feature>
<protein>
    <submittedName>
        <fullName evidence="3">Uncharacterized protein</fullName>
    </submittedName>
</protein>
<proteinExistence type="predicted"/>